<name>A0A967E808_9MICO</name>
<dbReference type="GO" id="GO:0016887">
    <property type="term" value="F:ATP hydrolysis activity"/>
    <property type="evidence" value="ECO:0007669"/>
    <property type="project" value="InterPro"/>
</dbReference>
<dbReference type="RefSeq" id="WP_166192878.1">
    <property type="nucleotide sequence ID" value="NZ_JAAOIV010000002.1"/>
</dbReference>
<keyword evidence="4" id="KW-0175">Coiled coil</keyword>
<dbReference type="EMBL" id="JAAOIV010000002">
    <property type="protein sequence ID" value="NHN54722.1"/>
    <property type="molecule type" value="Genomic_DNA"/>
</dbReference>
<dbReference type="PANTHER" id="PTHR32114:SF2">
    <property type="entry name" value="ABC TRANSPORTER ABCH.3"/>
    <property type="match status" value="1"/>
</dbReference>
<comment type="caution">
    <text evidence="7">The sequence shown here is derived from an EMBL/GenBank/DDBJ whole genome shotgun (WGS) entry which is preliminary data.</text>
</comment>
<evidence type="ECO:0000313" key="8">
    <source>
        <dbReference type="Proteomes" id="UP000744769"/>
    </source>
</evidence>
<evidence type="ECO:0000259" key="6">
    <source>
        <dbReference type="Pfam" id="PF13476"/>
    </source>
</evidence>
<evidence type="ECO:0000256" key="4">
    <source>
        <dbReference type="SAM" id="Coils"/>
    </source>
</evidence>
<comment type="similarity">
    <text evidence="1">Belongs to the SMC family. SbcC subfamily.</text>
</comment>
<dbReference type="Proteomes" id="UP000744769">
    <property type="component" value="Unassembled WGS sequence"/>
</dbReference>
<evidence type="ECO:0000256" key="3">
    <source>
        <dbReference type="ARBA" id="ARBA00013368"/>
    </source>
</evidence>
<sequence>MRLHHLRVQAFGPFAAAADVDFDALAEHGLFLVHGPTGAGKTSILDAVCFALFGEVPGARRRQSLHSDHAPETRPEVQLVLTVAGRRLRVTRSPAHTAAKKRGGGTTTRPARVQLDEFKHGDWQSLSARLDEVGDVLDGLLGLKLEQFAQVVLLPQGEFATFLRAKADDRAAVLQRLFDISRFSDVETWLAAHRAELRAEVAAADRAIQDALLRVEDPLSVLDLSAQPEVWRDLPPEGLAPAIRATREEVSARLTVAIAEEDAAARRDEAAQSALSEATATDRLQRQAADARATLQRLDTDADDRSADRARLEAHRRTLGVHPLVRARDRSARRLADARDRHTAAVRDLVAATRDDEPAVIAQAIDEGTDALSALTSIADQLSAATTTVRRLDAAVVAARTQTERLTRQAATVAEQQEQVRAQVTAAEQDSAGLDAARAAISAVDRWLRAAGARGQRHVQHEAAAAASRTAATRYAAAEEQAISLRRKRLDGFASELAIDLTDGAPCPVCGSTTHPEPATSAELVTEEAVAEAERAAAEARTEHTRAEQEAAAARARLRDADDLLAAEEALIRRLLRDSASAVSGDSEQAPGGETVDEDAVTALRTRAVDAETEAAAAAELLTALRERADNLATEAGDTAVALATARSALDTRSGELAAAEQQRDAAAQAKAAALADHAARCACGGRGDETVAVHASAVRLVAAVGEHERALSSAEEVHAADRDALSTALSDSGFEDAGQVLAAHLAAAEAAAIDARLQAAEQERAKATGLLESAPVVAAIAHGPVDLPAAIEIAHAARQQARVAHLSVERVRSALTALDQCLERVGTTLEESRAARAALPTTEKLTDAVLGVGGDNALRMRLTSYVLAARLEAVVTLANERLRVMTDGRYLLEHTDALAARGARSGLGLQVRDAWTGTVRDTATLSGGESFVVSLALALGLGEAVLHTTGGRPLETLLVDEGFGSLDEDALETVMSVLDDLRAGGRTVGVVSHVGELRGRIPAQIEVAKGETGSRITVRLAASCDVA</sequence>
<feature type="coiled-coil region" evidence="4">
    <location>
        <begin position="608"/>
        <end position="677"/>
    </location>
</feature>
<dbReference type="Pfam" id="PF13476">
    <property type="entry name" value="AAA_23"/>
    <property type="match status" value="1"/>
</dbReference>
<protein>
    <recommendedName>
        <fullName evidence="3">Nuclease SbcCD subunit C</fullName>
    </recommendedName>
</protein>
<organism evidence="7 8">
    <name type="scientific">Metallococcus carri</name>
    <dbReference type="NCBI Taxonomy" id="1656884"/>
    <lineage>
        <taxon>Bacteria</taxon>
        <taxon>Bacillati</taxon>
        <taxon>Actinomycetota</taxon>
        <taxon>Actinomycetes</taxon>
        <taxon>Micrococcales</taxon>
        <taxon>Dermacoccaceae</taxon>
        <taxon>Metallococcus</taxon>
    </lineage>
</organism>
<evidence type="ECO:0000256" key="2">
    <source>
        <dbReference type="ARBA" id="ARBA00011322"/>
    </source>
</evidence>
<dbReference type="Pfam" id="PF13558">
    <property type="entry name" value="SbcC_Walker_B"/>
    <property type="match status" value="1"/>
</dbReference>
<gene>
    <name evidence="7" type="ORF">G9U51_02860</name>
</gene>
<dbReference type="AlphaFoldDB" id="A0A967E808"/>
<dbReference type="InterPro" id="IPR027417">
    <property type="entry name" value="P-loop_NTPase"/>
</dbReference>
<dbReference type="PANTHER" id="PTHR32114">
    <property type="entry name" value="ABC TRANSPORTER ABCH.3"/>
    <property type="match status" value="1"/>
</dbReference>
<dbReference type="SUPFAM" id="SSF52540">
    <property type="entry name" value="P-loop containing nucleoside triphosphate hydrolases"/>
    <property type="match status" value="1"/>
</dbReference>
<proteinExistence type="inferred from homology"/>
<accession>A0A967E808</accession>
<feature type="domain" description="Rad50/SbcC-type AAA" evidence="6">
    <location>
        <begin position="6"/>
        <end position="180"/>
    </location>
</feature>
<feature type="coiled-coil region" evidence="4">
    <location>
        <begin position="530"/>
        <end position="578"/>
    </location>
</feature>
<dbReference type="Gene3D" id="3.40.50.300">
    <property type="entry name" value="P-loop containing nucleotide triphosphate hydrolases"/>
    <property type="match status" value="2"/>
</dbReference>
<comment type="subunit">
    <text evidence="2">Heterodimer of SbcC and SbcD.</text>
</comment>
<dbReference type="InterPro" id="IPR038729">
    <property type="entry name" value="Rad50/SbcC_AAA"/>
</dbReference>
<evidence type="ECO:0000256" key="1">
    <source>
        <dbReference type="ARBA" id="ARBA00006930"/>
    </source>
</evidence>
<keyword evidence="8" id="KW-1185">Reference proteome</keyword>
<dbReference type="GO" id="GO:0006302">
    <property type="term" value="P:double-strand break repair"/>
    <property type="evidence" value="ECO:0007669"/>
    <property type="project" value="InterPro"/>
</dbReference>
<feature type="region of interest" description="Disordered" evidence="5">
    <location>
        <begin position="269"/>
        <end position="288"/>
    </location>
</feature>
<evidence type="ECO:0000313" key="7">
    <source>
        <dbReference type="EMBL" id="NHN54722.1"/>
    </source>
</evidence>
<evidence type="ECO:0000256" key="5">
    <source>
        <dbReference type="SAM" id="MobiDB-lite"/>
    </source>
</evidence>
<reference evidence="7" key="1">
    <citation type="submission" date="2020-03" db="EMBL/GenBank/DDBJ databases">
        <title>Draft sequencing of Calidifontibacter sp. DB0510.</title>
        <authorList>
            <person name="Kim D.-U."/>
        </authorList>
    </citation>
    <scope>NUCLEOTIDE SEQUENCE</scope>
    <source>
        <strain evidence="7">DB0510</strain>
    </source>
</reference>